<dbReference type="InterPro" id="IPR050291">
    <property type="entry name" value="CDF_Transporter"/>
</dbReference>
<evidence type="ECO:0000313" key="10">
    <source>
        <dbReference type="Proteomes" id="UP000016931"/>
    </source>
</evidence>
<dbReference type="PANTHER" id="PTHR43840">
    <property type="entry name" value="MITOCHONDRIAL METAL TRANSPORTER 1-RELATED"/>
    <property type="match status" value="1"/>
</dbReference>
<dbReference type="FunFam" id="1.20.1510.10:FF:000005">
    <property type="entry name" value="Putative Cation diffusion facilitator 1"/>
    <property type="match status" value="1"/>
</dbReference>
<dbReference type="GO" id="GO:0098771">
    <property type="term" value="P:inorganic ion homeostasis"/>
    <property type="evidence" value="ECO:0007669"/>
    <property type="project" value="UniProtKB-ARBA"/>
</dbReference>
<accession>N1QF31</accession>
<dbReference type="STRING" id="692275.N1QF31"/>
<dbReference type="SUPFAM" id="SSF160240">
    <property type="entry name" value="Cation efflux protein cytoplasmic domain-like"/>
    <property type="match status" value="1"/>
</dbReference>
<dbReference type="Pfam" id="PF01545">
    <property type="entry name" value="Cation_efflux"/>
    <property type="match status" value="1"/>
</dbReference>
<evidence type="ECO:0000256" key="4">
    <source>
        <dbReference type="ARBA" id="ARBA00022989"/>
    </source>
</evidence>
<dbReference type="EMBL" id="KB456265">
    <property type="protein sequence ID" value="EMF11772.1"/>
    <property type="molecule type" value="Genomic_DNA"/>
</dbReference>
<dbReference type="GO" id="GO:0030003">
    <property type="term" value="P:intracellular monoatomic cation homeostasis"/>
    <property type="evidence" value="ECO:0007669"/>
    <property type="project" value="UniProtKB-ARBA"/>
</dbReference>
<evidence type="ECO:0000256" key="1">
    <source>
        <dbReference type="ARBA" id="ARBA00004141"/>
    </source>
</evidence>
<feature type="compositionally biased region" description="Polar residues" evidence="6">
    <location>
        <begin position="282"/>
        <end position="297"/>
    </location>
</feature>
<dbReference type="OrthoDB" id="78296at2759"/>
<keyword evidence="5 7" id="KW-0472">Membrane</keyword>
<dbReference type="OMA" id="KKPIREY"/>
<keyword evidence="4 7" id="KW-1133">Transmembrane helix</keyword>
<keyword evidence="10" id="KW-1185">Reference proteome</keyword>
<dbReference type="AlphaFoldDB" id="N1QF31"/>
<comment type="subcellular location">
    <subcellularLocation>
        <location evidence="1">Membrane</location>
        <topology evidence="1">Multi-pass membrane protein</topology>
    </subcellularLocation>
</comment>
<evidence type="ECO:0000256" key="5">
    <source>
        <dbReference type="ARBA" id="ARBA00023136"/>
    </source>
</evidence>
<evidence type="ECO:0000259" key="8">
    <source>
        <dbReference type="Pfam" id="PF01545"/>
    </source>
</evidence>
<dbReference type="GO" id="GO:0008324">
    <property type="term" value="F:monoatomic cation transmembrane transporter activity"/>
    <property type="evidence" value="ECO:0007669"/>
    <property type="project" value="InterPro"/>
</dbReference>
<proteinExistence type="predicted"/>
<feature type="transmembrane region" description="Helical" evidence="7">
    <location>
        <begin position="444"/>
        <end position="462"/>
    </location>
</feature>
<evidence type="ECO:0000256" key="6">
    <source>
        <dbReference type="SAM" id="MobiDB-lite"/>
    </source>
</evidence>
<evidence type="ECO:0000256" key="3">
    <source>
        <dbReference type="ARBA" id="ARBA00022692"/>
    </source>
</evidence>
<dbReference type="GO" id="GO:0016020">
    <property type="term" value="C:membrane"/>
    <property type="evidence" value="ECO:0007669"/>
    <property type="project" value="UniProtKB-SubCell"/>
</dbReference>
<evidence type="ECO:0000256" key="2">
    <source>
        <dbReference type="ARBA" id="ARBA00022448"/>
    </source>
</evidence>
<evidence type="ECO:0000313" key="9">
    <source>
        <dbReference type="EMBL" id="EMF11772.1"/>
    </source>
</evidence>
<dbReference type="eggNOG" id="KOG1485">
    <property type="taxonomic scope" value="Eukaryota"/>
</dbReference>
<keyword evidence="2" id="KW-0813">Transport</keyword>
<dbReference type="SUPFAM" id="SSF161111">
    <property type="entry name" value="Cation efflux protein transmembrane domain-like"/>
    <property type="match status" value="1"/>
</dbReference>
<dbReference type="Gene3D" id="1.20.1510.10">
    <property type="entry name" value="Cation efflux protein transmembrane domain"/>
    <property type="match status" value="1"/>
</dbReference>
<dbReference type="NCBIfam" id="TIGR01297">
    <property type="entry name" value="CDF"/>
    <property type="match status" value="1"/>
</dbReference>
<dbReference type="RefSeq" id="XP_016759893.1">
    <property type="nucleotide sequence ID" value="XM_016905695.1"/>
</dbReference>
<dbReference type="HOGENOM" id="CLU_013430_10_1_1"/>
<dbReference type="FunFam" id="3.30.70.1350:FF:000004">
    <property type="entry name" value="Cation diffusion facilitator 10"/>
    <property type="match status" value="1"/>
</dbReference>
<name>N1QF31_SPHMS</name>
<dbReference type="Gene3D" id="3.30.70.1350">
    <property type="entry name" value="Cation efflux protein, cytoplasmic domain"/>
    <property type="match status" value="1"/>
</dbReference>
<organism evidence="9 10">
    <name type="scientific">Sphaerulina musiva (strain SO2202)</name>
    <name type="common">Poplar stem canker fungus</name>
    <name type="synonym">Septoria musiva</name>
    <dbReference type="NCBI Taxonomy" id="692275"/>
    <lineage>
        <taxon>Eukaryota</taxon>
        <taxon>Fungi</taxon>
        <taxon>Dikarya</taxon>
        <taxon>Ascomycota</taxon>
        <taxon>Pezizomycotina</taxon>
        <taxon>Dothideomycetes</taxon>
        <taxon>Dothideomycetidae</taxon>
        <taxon>Mycosphaerellales</taxon>
        <taxon>Mycosphaerellaceae</taxon>
        <taxon>Sphaerulina</taxon>
    </lineage>
</organism>
<feature type="transmembrane region" description="Helical" evidence="7">
    <location>
        <begin position="406"/>
        <end position="424"/>
    </location>
</feature>
<dbReference type="InterPro" id="IPR027469">
    <property type="entry name" value="Cation_efflux_TMD_sf"/>
</dbReference>
<gene>
    <name evidence="9" type="ORF">SEPMUDRAFT_149661</name>
</gene>
<feature type="transmembrane region" description="Helical" evidence="7">
    <location>
        <begin position="364"/>
        <end position="385"/>
    </location>
</feature>
<dbReference type="InterPro" id="IPR002524">
    <property type="entry name" value="Cation_efflux"/>
</dbReference>
<dbReference type="PANTHER" id="PTHR43840:SF4">
    <property type="entry name" value="CDF DIVALENT METAL CATION TRANSPORTER (EUROFUNG)"/>
    <property type="match status" value="1"/>
</dbReference>
<feature type="transmembrane region" description="Helical" evidence="7">
    <location>
        <begin position="333"/>
        <end position="358"/>
    </location>
</feature>
<dbReference type="InterPro" id="IPR036837">
    <property type="entry name" value="Cation_efflux_CTD_sf"/>
</dbReference>
<feature type="transmembrane region" description="Helical" evidence="7">
    <location>
        <begin position="482"/>
        <end position="502"/>
    </location>
</feature>
<dbReference type="InterPro" id="IPR058533">
    <property type="entry name" value="Cation_efflux_TM"/>
</dbReference>
<sequence>MCAHVSLPGEDHRLARTQSLNADNRSPAQHRNFLPLINHSDALHTSADGGASPYSTRGSHLPSLIQSRSSVNVNALRKGPWIARNNSISAAELATMRQRKDSEGSLDGLEIGHSSAAGWGGGDNEDRRMSYAASILNTPQVRSQRLIGSTNPRYQWEQYWKTDEQLKQIKSKATRKYYERNNYLIQHYLYIDRLLDSSLPHDLIQEYHSPHVRSAIKQGSWQKDLPETIDESVDEENGLPSHIYHERAGSQDSLFADDDAVPDSLRPPQKINRTKDLYNVKKPNNSAVSNRSPSQNHSEGETEPLLSSDSDLEAQEMPPDLELDEDHSSQSSIVTVAIIVNLIANTALLVMKVIVVVLSSSVSVLASLVDAALDFLSTAIVGITTRLISRTDQYAYPIGRRRLEPVGVLVFSVIMITAFIQVMWEALSSLTNGDHEPVQLSNSAIAIMAATVAIKGGCWAWCRVIKNSSVQALAQDAKTDVVFNTFSIIFPLVGYYANIWWLDPVGGIALSLYVIINWSRTANEHIRNLTGASASADERNILLYLTMRFAKTIQKIQGLQAYHSGDKLNVEVDIVLDEEISLRDSHDLGESLQYVLESVPSVDRAFVHMDYADYNIPTHMFQES</sequence>
<dbReference type="GeneID" id="27902832"/>
<reference evidence="9 10" key="1">
    <citation type="journal article" date="2012" name="PLoS Pathog.">
        <title>Diverse lifestyles and strategies of plant pathogenesis encoded in the genomes of eighteen Dothideomycetes fungi.</title>
        <authorList>
            <person name="Ohm R.A."/>
            <person name="Feau N."/>
            <person name="Henrissat B."/>
            <person name="Schoch C.L."/>
            <person name="Horwitz B.A."/>
            <person name="Barry K.W."/>
            <person name="Condon B.J."/>
            <person name="Copeland A.C."/>
            <person name="Dhillon B."/>
            <person name="Glaser F."/>
            <person name="Hesse C.N."/>
            <person name="Kosti I."/>
            <person name="LaButti K."/>
            <person name="Lindquist E.A."/>
            <person name="Lucas S."/>
            <person name="Salamov A.A."/>
            <person name="Bradshaw R.E."/>
            <person name="Ciuffetti L."/>
            <person name="Hamelin R.C."/>
            <person name="Kema G.H.J."/>
            <person name="Lawrence C."/>
            <person name="Scott J.A."/>
            <person name="Spatafora J.W."/>
            <person name="Turgeon B.G."/>
            <person name="de Wit P.J.G.M."/>
            <person name="Zhong S."/>
            <person name="Goodwin S.B."/>
            <person name="Grigoriev I.V."/>
        </authorList>
    </citation>
    <scope>NUCLEOTIDE SEQUENCE [LARGE SCALE GENOMIC DNA]</scope>
    <source>
        <strain evidence="9 10">SO2202</strain>
    </source>
</reference>
<protein>
    <submittedName>
        <fullName evidence="9">Cation_efflux-domain-containing protein</fullName>
    </submittedName>
</protein>
<feature type="region of interest" description="Disordered" evidence="6">
    <location>
        <begin position="249"/>
        <end position="310"/>
    </location>
</feature>
<feature type="domain" description="Cation efflux protein transmembrane" evidence="8">
    <location>
        <begin position="338"/>
        <end position="529"/>
    </location>
</feature>
<keyword evidence="3 7" id="KW-0812">Transmembrane</keyword>
<evidence type="ECO:0000256" key="7">
    <source>
        <dbReference type="SAM" id="Phobius"/>
    </source>
</evidence>
<dbReference type="Proteomes" id="UP000016931">
    <property type="component" value="Unassembled WGS sequence"/>
</dbReference>